<feature type="region of interest" description="Disordered" evidence="1">
    <location>
        <begin position="98"/>
        <end position="141"/>
    </location>
</feature>
<dbReference type="EMBL" id="BNAB01000003">
    <property type="protein sequence ID" value="GHE00022.1"/>
    <property type="molecule type" value="Genomic_DNA"/>
</dbReference>
<name>A0AAN4UPD1_9RHOB</name>
<evidence type="ECO:0000313" key="3">
    <source>
        <dbReference type="Proteomes" id="UP000634647"/>
    </source>
</evidence>
<evidence type="ECO:0000313" key="2">
    <source>
        <dbReference type="EMBL" id="GHE00022.1"/>
    </source>
</evidence>
<comment type="caution">
    <text evidence="2">The sequence shown here is derived from an EMBL/GenBank/DDBJ whole genome shotgun (WGS) entry which is preliminary data.</text>
</comment>
<accession>A0AAN4UPD1</accession>
<protein>
    <submittedName>
        <fullName evidence="2">DUF4177 domain-containing protein</fullName>
    </submittedName>
</protein>
<proteinExistence type="predicted"/>
<dbReference type="AlphaFoldDB" id="A0AAN4UPD1"/>
<evidence type="ECO:0000256" key="1">
    <source>
        <dbReference type="SAM" id="MobiDB-lite"/>
    </source>
</evidence>
<organism evidence="2 3">
    <name type="scientific">Allgaiera indica</name>
    <dbReference type="NCBI Taxonomy" id="765699"/>
    <lineage>
        <taxon>Bacteria</taxon>
        <taxon>Pseudomonadati</taxon>
        <taxon>Pseudomonadota</taxon>
        <taxon>Alphaproteobacteria</taxon>
        <taxon>Rhodobacterales</taxon>
        <taxon>Paracoccaceae</taxon>
        <taxon>Allgaiera</taxon>
    </lineage>
</organism>
<gene>
    <name evidence="2" type="ORF">GCM10008024_10070</name>
</gene>
<feature type="compositionally biased region" description="Basic and acidic residues" evidence="1">
    <location>
        <begin position="101"/>
        <end position="114"/>
    </location>
</feature>
<dbReference type="Proteomes" id="UP000634647">
    <property type="component" value="Unassembled WGS sequence"/>
</dbReference>
<reference evidence="2" key="1">
    <citation type="journal article" date="2014" name="Int. J. Syst. Evol. Microbiol.">
        <title>Complete genome sequence of Corynebacterium casei LMG S-19264T (=DSM 44701T), isolated from a smear-ripened cheese.</title>
        <authorList>
            <consortium name="US DOE Joint Genome Institute (JGI-PGF)"/>
            <person name="Walter F."/>
            <person name="Albersmeier A."/>
            <person name="Kalinowski J."/>
            <person name="Ruckert C."/>
        </authorList>
    </citation>
    <scope>NUCLEOTIDE SEQUENCE</scope>
    <source>
        <strain evidence="2">CGMCC 1.10859</strain>
    </source>
</reference>
<sequence>MMSAPSRFEYKVVPAPKRAEKVRGAKYTEDRFAHALAGLINKLSREGWEYVRAETLPCEERSGLRGRTTTFQNMLIFRRQTEAETEAEIPAVAAAAPAEPALHRDPVRAQRNEGPRLVTLRGDEGGMAPAVGSAKGEQPAK</sequence>
<reference evidence="2" key="2">
    <citation type="submission" date="2023-06" db="EMBL/GenBank/DDBJ databases">
        <authorList>
            <person name="Sun Q."/>
            <person name="Zhou Y."/>
        </authorList>
    </citation>
    <scope>NUCLEOTIDE SEQUENCE</scope>
    <source>
        <strain evidence="2">CGMCC 1.10859</strain>
    </source>
</reference>